<name>A0ABM9M6N5_9MYCO</name>
<dbReference type="PROSITE" id="PS51819">
    <property type="entry name" value="VOC"/>
    <property type="match status" value="1"/>
</dbReference>
<dbReference type="Pfam" id="PF00903">
    <property type="entry name" value="Glyoxalase"/>
    <property type="match status" value="1"/>
</dbReference>
<dbReference type="SUPFAM" id="SSF54593">
    <property type="entry name" value="Glyoxalase/Bleomycin resistance protein/Dihydroxybiphenyl dioxygenase"/>
    <property type="match status" value="1"/>
</dbReference>
<keyword evidence="3" id="KW-1185">Reference proteome</keyword>
<dbReference type="RefSeq" id="WP_308484990.1">
    <property type="nucleotide sequence ID" value="NZ_OY726398.1"/>
</dbReference>
<dbReference type="Proteomes" id="UP001190464">
    <property type="component" value="Chromosome"/>
</dbReference>
<reference evidence="2 3" key="1">
    <citation type="submission" date="2023-08" db="EMBL/GenBank/DDBJ databases">
        <authorList>
            <person name="Folkvardsen B D."/>
            <person name="Norman A."/>
        </authorList>
    </citation>
    <scope>NUCLEOTIDE SEQUENCE [LARGE SCALE GENOMIC DNA]</scope>
    <source>
        <strain evidence="2 3">Mu0102</strain>
    </source>
</reference>
<gene>
    <name evidence="2" type="ORF">MU0102_004365</name>
</gene>
<dbReference type="EMBL" id="OY726398">
    <property type="protein sequence ID" value="CAJ1510817.1"/>
    <property type="molecule type" value="Genomic_DNA"/>
</dbReference>
<dbReference type="Gene3D" id="3.10.180.10">
    <property type="entry name" value="2,3-Dihydroxybiphenyl 1,2-Dioxygenase, domain 1"/>
    <property type="match status" value="1"/>
</dbReference>
<evidence type="ECO:0000259" key="1">
    <source>
        <dbReference type="PROSITE" id="PS51819"/>
    </source>
</evidence>
<dbReference type="InterPro" id="IPR029068">
    <property type="entry name" value="Glyas_Bleomycin-R_OHBP_Dase"/>
</dbReference>
<dbReference type="InterPro" id="IPR004360">
    <property type="entry name" value="Glyas_Fos-R_dOase_dom"/>
</dbReference>
<dbReference type="InterPro" id="IPR037523">
    <property type="entry name" value="VOC_core"/>
</dbReference>
<evidence type="ECO:0000313" key="3">
    <source>
        <dbReference type="Proteomes" id="UP001190464"/>
    </source>
</evidence>
<protein>
    <submittedName>
        <fullName evidence="2">VOC family protein</fullName>
    </submittedName>
</protein>
<evidence type="ECO:0000313" key="2">
    <source>
        <dbReference type="EMBL" id="CAJ1510817.1"/>
    </source>
</evidence>
<proteinExistence type="predicted"/>
<organism evidence="2 3">
    <name type="scientific">[Mycobacterium] holstebronense</name>
    <dbReference type="NCBI Taxonomy" id="3064288"/>
    <lineage>
        <taxon>Bacteria</taxon>
        <taxon>Bacillati</taxon>
        <taxon>Actinomycetota</taxon>
        <taxon>Actinomycetes</taxon>
        <taxon>Mycobacteriales</taxon>
        <taxon>Mycobacteriaceae</taxon>
        <taxon>Mycolicibacterium</taxon>
    </lineage>
</organism>
<accession>A0ABM9M6N5</accession>
<feature type="domain" description="VOC" evidence="1">
    <location>
        <begin position="6"/>
        <end position="127"/>
    </location>
</feature>
<sequence length="128" mass="14250">MENEARMQPFVPVLFVRDVPASAEFFRDTLGFDIDFLHGTPPFYGSVSRDDACLHLRYVPKPNFAELAAADYSLILGSIEVSDIQALFGEFTRRGAPICQPPTQKPWGGTDLHIRDPDGNVISFVDYG</sequence>